<evidence type="ECO:0000256" key="16">
    <source>
        <dbReference type="RuleBase" id="RU004187"/>
    </source>
</evidence>
<comment type="similarity">
    <text evidence="6 16">Belongs to the TCP-1 chaperonin family.</text>
</comment>
<feature type="compositionally biased region" description="Basic residues" evidence="17">
    <location>
        <begin position="52"/>
        <end position="65"/>
    </location>
</feature>
<dbReference type="SUPFAM" id="SSF54849">
    <property type="entry name" value="GroEL-intermediate domain like"/>
    <property type="match status" value="1"/>
</dbReference>
<evidence type="ECO:0000256" key="15">
    <source>
        <dbReference type="HAMAP-Rule" id="MF_03175"/>
    </source>
</evidence>
<evidence type="ECO:0000256" key="12">
    <source>
        <dbReference type="ARBA" id="ARBA00022801"/>
    </source>
</evidence>
<dbReference type="FunFam" id="1.10.10.10:FF:000106">
    <property type="entry name" value="Methionine aminopeptidase 2"/>
    <property type="match status" value="1"/>
</dbReference>
<dbReference type="Gene3D" id="3.90.230.10">
    <property type="entry name" value="Creatinase/methionine aminopeptidase superfamily"/>
    <property type="match status" value="1"/>
</dbReference>
<comment type="function">
    <text evidence="15">Cotranslationally removes the N-terminal methionine from nascent proteins. The N-terminal methionine is often cleaved when the second residue in the primary sequence is small and uncharged (Met-Ala-, Cys, Gly, Pro, Ser, Thr, or Val).</text>
</comment>
<evidence type="ECO:0000256" key="5">
    <source>
        <dbReference type="ARBA" id="ARBA00004496"/>
    </source>
</evidence>
<keyword evidence="7 15" id="KW-0031">Aminopeptidase</keyword>
<dbReference type="InterPro" id="IPR053374">
    <property type="entry name" value="TCP-1_chaperonin"/>
</dbReference>
<dbReference type="InterPro" id="IPR027413">
    <property type="entry name" value="GROEL-like_equatorial_sf"/>
</dbReference>
<dbReference type="WBParaSite" id="maker-uti_cns_0000238-snap-gene-0.5-mRNA-1">
    <property type="protein sequence ID" value="maker-uti_cns_0000238-snap-gene-0.5-mRNA-1"/>
    <property type="gene ID" value="maker-uti_cns_0000238-snap-gene-0.5"/>
</dbReference>
<dbReference type="PROSITE" id="PS00750">
    <property type="entry name" value="TCP1_1"/>
    <property type="match status" value="1"/>
</dbReference>
<feature type="binding site" evidence="15">
    <location>
        <position position="216"/>
    </location>
    <ligand>
        <name>substrate</name>
    </ligand>
</feature>
<evidence type="ECO:0000256" key="14">
    <source>
        <dbReference type="ARBA" id="ARBA00023186"/>
    </source>
</evidence>
<feature type="binding site" evidence="15">
    <location>
        <position position="247"/>
    </location>
    <ligand>
        <name>a divalent metal cation</name>
        <dbReference type="ChEBI" id="CHEBI:60240"/>
        <label>1</label>
    </ligand>
</feature>
<dbReference type="Proteomes" id="UP000095280">
    <property type="component" value="Unplaced"/>
</dbReference>
<feature type="compositionally biased region" description="Low complexity" evidence="17">
    <location>
        <begin position="66"/>
        <end position="80"/>
    </location>
</feature>
<dbReference type="InterPro" id="IPR000994">
    <property type="entry name" value="Pept_M24"/>
</dbReference>
<dbReference type="SUPFAM" id="SSF52029">
    <property type="entry name" value="GroEL apical domain-like"/>
    <property type="match status" value="1"/>
</dbReference>
<dbReference type="InterPro" id="IPR036390">
    <property type="entry name" value="WH_DNA-bd_sf"/>
</dbReference>
<evidence type="ECO:0000256" key="1">
    <source>
        <dbReference type="ARBA" id="ARBA00000294"/>
    </source>
</evidence>
<feature type="binding site" evidence="15">
    <location>
        <position position="349"/>
    </location>
    <ligand>
        <name>a divalent metal cation</name>
        <dbReference type="ChEBI" id="CHEBI:60240"/>
        <label>2</label>
        <note>catalytic</note>
    </ligand>
</feature>
<dbReference type="Gene3D" id="3.30.260.10">
    <property type="entry name" value="TCP-1-like chaperonin intermediate domain"/>
    <property type="match status" value="1"/>
</dbReference>
<evidence type="ECO:0000256" key="4">
    <source>
        <dbReference type="ARBA" id="ARBA00001954"/>
    </source>
</evidence>
<keyword evidence="19" id="KW-1185">Reference proteome</keyword>
<dbReference type="GO" id="GO:0070006">
    <property type="term" value="F:metalloaminopeptidase activity"/>
    <property type="evidence" value="ECO:0007669"/>
    <property type="project" value="UniProtKB-UniRule"/>
</dbReference>
<feature type="compositionally biased region" description="Acidic residues" evidence="17">
    <location>
        <begin position="30"/>
        <end position="43"/>
    </location>
</feature>
<dbReference type="NCBIfam" id="TIGR02347">
    <property type="entry name" value="chap_CCT_zeta"/>
    <property type="match status" value="1"/>
</dbReference>
<feature type="compositionally biased region" description="Polar residues" evidence="17">
    <location>
        <begin position="1"/>
        <end position="15"/>
    </location>
</feature>
<dbReference type="GO" id="GO:0005524">
    <property type="term" value="F:ATP binding"/>
    <property type="evidence" value="ECO:0007669"/>
    <property type="project" value="UniProtKB-KW"/>
</dbReference>
<reference evidence="20" key="1">
    <citation type="submission" date="2016-11" db="UniProtKB">
        <authorList>
            <consortium name="WormBaseParasite"/>
        </authorList>
    </citation>
    <scope>IDENTIFICATION</scope>
</reference>
<evidence type="ECO:0000256" key="2">
    <source>
        <dbReference type="ARBA" id="ARBA00001936"/>
    </source>
</evidence>
<dbReference type="InterPro" id="IPR017998">
    <property type="entry name" value="Chaperone_TCP-1"/>
</dbReference>
<comment type="cofactor">
    <cofactor evidence="3">
        <name>Zn(2+)</name>
        <dbReference type="ChEBI" id="CHEBI:29105"/>
    </cofactor>
</comment>
<dbReference type="NCBIfam" id="NF041083">
    <property type="entry name" value="thermosome_beta"/>
    <property type="match status" value="1"/>
</dbReference>
<keyword evidence="12 15" id="KW-0378">Hydrolase</keyword>
<dbReference type="GO" id="GO:0140662">
    <property type="term" value="F:ATP-dependent protein folding chaperone"/>
    <property type="evidence" value="ECO:0007669"/>
    <property type="project" value="InterPro"/>
</dbReference>
<dbReference type="FunFam" id="3.30.260.10:FF:000017">
    <property type="entry name" value="T-complex protein 1 subunit zeta"/>
    <property type="match status" value="1"/>
</dbReference>
<feature type="binding site" evidence="15">
    <location>
        <position position="324"/>
    </location>
    <ligand>
        <name>substrate</name>
    </ligand>
</feature>
<dbReference type="GO" id="GO:0005737">
    <property type="term" value="C:cytoplasm"/>
    <property type="evidence" value="ECO:0007669"/>
    <property type="project" value="UniProtKB-SubCell"/>
</dbReference>
<proteinExistence type="inferred from homology"/>
<dbReference type="SUPFAM" id="SSF46785">
    <property type="entry name" value="Winged helix' DNA-binding domain"/>
    <property type="match status" value="1"/>
</dbReference>
<feature type="region of interest" description="Disordered" evidence="17">
    <location>
        <begin position="1"/>
        <end position="121"/>
    </location>
</feature>
<keyword evidence="10 15" id="KW-0479">Metal-binding</keyword>
<feature type="binding site" evidence="15">
    <location>
        <position position="444"/>
    </location>
    <ligand>
        <name>a divalent metal cation</name>
        <dbReference type="ChEBI" id="CHEBI:60240"/>
        <label>2</label>
        <note>catalytic</note>
    </ligand>
</feature>
<dbReference type="SUPFAM" id="SSF48592">
    <property type="entry name" value="GroEL equatorial domain-like"/>
    <property type="match status" value="1"/>
</dbReference>
<dbReference type="GO" id="GO:0046872">
    <property type="term" value="F:metal ion binding"/>
    <property type="evidence" value="ECO:0007669"/>
    <property type="project" value="UniProtKB-UniRule"/>
</dbReference>
<feature type="binding site" evidence="15">
    <location>
        <position position="236"/>
    </location>
    <ligand>
        <name>a divalent metal cation</name>
        <dbReference type="ChEBI" id="CHEBI:60240"/>
        <label>1</label>
    </ligand>
</feature>
<dbReference type="PROSITE" id="PS00995">
    <property type="entry name" value="TCP1_3"/>
    <property type="match status" value="1"/>
</dbReference>
<evidence type="ECO:0000256" key="3">
    <source>
        <dbReference type="ARBA" id="ARBA00001947"/>
    </source>
</evidence>
<dbReference type="CDD" id="cd03342">
    <property type="entry name" value="TCP1_zeta"/>
    <property type="match status" value="1"/>
</dbReference>
<feature type="binding site" evidence="15">
    <location>
        <position position="444"/>
    </location>
    <ligand>
        <name>a divalent metal cation</name>
        <dbReference type="ChEBI" id="CHEBI:60240"/>
        <label>1</label>
    </ligand>
</feature>
<dbReference type="Pfam" id="PF00118">
    <property type="entry name" value="Cpn60_TCP1"/>
    <property type="match status" value="1"/>
</dbReference>
<evidence type="ECO:0000313" key="19">
    <source>
        <dbReference type="Proteomes" id="UP000095280"/>
    </source>
</evidence>
<keyword evidence="8 15" id="KW-0963">Cytoplasm</keyword>
<evidence type="ECO:0000313" key="20">
    <source>
        <dbReference type="WBParaSite" id="maker-uti_cns_0000238-snap-gene-0.5-mRNA-1"/>
    </source>
</evidence>
<dbReference type="InterPro" id="IPR002194">
    <property type="entry name" value="Chaperonin_TCP-1_CS"/>
</dbReference>
<dbReference type="InterPro" id="IPR027410">
    <property type="entry name" value="TCP-1-like_intermed_sf"/>
</dbReference>
<dbReference type="InterPro" id="IPR027409">
    <property type="entry name" value="GroEL-like_apical_dom_sf"/>
</dbReference>
<sequence length="996" mass="108037">MSSAATGDAINNSDAGPQEKPEQQPPQDNHDDEAEEEAEEADGAETGAAAGKAKKKKNKKKKKKPAAAAATGAGEDANAPTAGAASLKAPKPLRREAGSKRAPTKPIHEQYPGGRFPVGEELLYPGDERTARERVTSEEKRAMDLAQEEVWQEFRRAAEAHRQTRYYIRNWIKPGMRMIDIVEEIENCNRRIIAEKGLEAGLAFPTGCSLNNCAAHYTPNAGDETVLQEDDVCKIDYGIHVNGHVIDCAFTVHFNERYDPLVEAVKAATNAGIRAAGIDVRVCDIGETIQEVMESYEVELNGKMYPVKAIRNLNGHSIGQYRVHGSKSVPIVKGGEAVKMEENEVFAIETFGSTGKGVVHDAMECSHYMKNFDAGHVPLRLAKAKQLLNTINKNFGTLAFCRRWLDRLGEEKYLMALKNLCDTGLINAHPPLCDVKGCYTAQWEHTILLRPTYKEVVTSAMSAISVLNSKAEFARAQQALAINITASRGLQDVLKSNLGPKGTLKMLVSGAGDIKLTKDGCVLLNEMQIQHPTASLIARVATAQDDMTGDGTTSTVLLIGELLKLSEDHVAEGLHPRHLTEGFEIAKEKALAVLEQIKIPVTPADRDLLLSVARTSLKTKVHAALAELLTEAVTDAVLAIRQEGAELDLNRVEIMQMMHKTDMDSKLVRGLVLDHGVRHPDMPKRVENAFILVANVSLEYEKTEVNSGFFYKSAAEREKLVLAEREFITQRVQRIIAFKESVCSGANAGRAFVLINQKGVDPYSLDLLAKAGIPSLRRAKRRNMERIALACGGYAVNSVDDLAPDCLGEAGLVYEYTLGEEKYTFIEECKRPQSVTLLIRGPNKYTLTQIKDAVNDGLKAVRNAINDGCAVPGAGAFEVAASRSLTRAAESVAGRARLGVQTFADALLVLPKVLASNAGHDSQEVMVKLLEESQRSGGAAVGLDLATGEACLPADAGVLDNHCVKKQIVNSVSVIAANLLLVDEILRAGLSSLKGE</sequence>
<comment type="cofactor">
    <cofactor evidence="15">
        <name>Co(2+)</name>
        <dbReference type="ChEBI" id="CHEBI:48828"/>
    </cofactor>
    <cofactor evidence="15">
        <name>Zn(2+)</name>
        <dbReference type="ChEBI" id="CHEBI:29105"/>
    </cofactor>
    <cofactor evidence="15">
        <name>Mn(2+)</name>
        <dbReference type="ChEBI" id="CHEBI:29035"/>
    </cofactor>
    <cofactor evidence="15">
        <name>Fe(2+)</name>
        <dbReference type="ChEBI" id="CHEBI:29033"/>
    </cofactor>
    <text evidence="15">Binds 2 divalent metal cations per subunit. Has a high-affinity and a low affinity metal-binding site. The true nature of the physiological cofactor is under debate. The enzyme is active with cobalt, zinc, manganese or divalent iron ions. Most likely, methionine aminopeptidases function as mononuclear Fe(2+)-metalloproteases under physiological conditions, and the catalytically relevant metal-binding site has been assigned to the histidine-containing high-affinity site.</text>
</comment>
<dbReference type="GO" id="GO:0016887">
    <property type="term" value="F:ATP hydrolysis activity"/>
    <property type="evidence" value="ECO:0007669"/>
    <property type="project" value="InterPro"/>
</dbReference>
<comment type="similarity">
    <text evidence="15">Belongs to the peptidase M24A family. Methionine aminopeptidase eukaryotic type 2 subfamily.</text>
</comment>
<dbReference type="Gene3D" id="1.10.10.10">
    <property type="entry name" value="Winged helix-like DNA-binding domain superfamily/Winged helix DNA-binding domain"/>
    <property type="match status" value="1"/>
</dbReference>
<dbReference type="Pfam" id="PF00557">
    <property type="entry name" value="Peptidase_M24"/>
    <property type="match status" value="1"/>
</dbReference>
<dbReference type="InterPro" id="IPR018349">
    <property type="entry name" value="Pept_M24A_MAP2_BS"/>
</dbReference>
<dbReference type="GO" id="GO:0004239">
    <property type="term" value="F:initiator methionyl aminopeptidase activity"/>
    <property type="evidence" value="ECO:0007669"/>
    <property type="project" value="UniProtKB-UniRule"/>
</dbReference>
<accession>A0A1I8FXI6</accession>
<feature type="domain" description="Peptidase M24" evidence="18">
    <location>
        <begin position="153"/>
        <end position="350"/>
    </location>
</feature>
<organism evidence="19 20">
    <name type="scientific">Macrostomum lignano</name>
    <dbReference type="NCBI Taxonomy" id="282301"/>
    <lineage>
        <taxon>Eukaryota</taxon>
        <taxon>Metazoa</taxon>
        <taxon>Spiralia</taxon>
        <taxon>Lophotrochozoa</taxon>
        <taxon>Platyhelminthes</taxon>
        <taxon>Rhabditophora</taxon>
        <taxon>Macrostomorpha</taxon>
        <taxon>Macrostomida</taxon>
        <taxon>Macrostomidae</taxon>
        <taxon>Macrostomum</taxon>
    </lineage>
</organism>
<evidence type="ECO:0000256" key="17">
    <source>
        <dbReference type="SAM" id="MobiDB-lite"/>
    </source>
</evidence>
<keyword evidence="9 15" id="KW-0645">Protease</keyword>
<evidence type="ECO:0000256" key="9">
    <source>
        <dbReference type="ARBA" id="ARBA00022670"/>
    </source>
</evidence>
<dbReference type="InterPro" id="IPR002423">
    <property type="entry name" value="Cpn60/GroEL/TCP-1"/>
</dbReference>
<dbReference type="CDD" id="cd01088">
    <property type="entry name" value="MetAP2"/>
    <property type="match status" value="1"/>
</dbReference>
<protein>
    <recommendedName>
        <fullName evidence="15">Methionine aminopeptidase 2</fullName>
        <shortName evidence="15">MAP 2</shortName>
        <shortName evidence="15">MetAP 2</shortName>
        <ecNumber evidence="15">3.4.11.18</ecNumber>
    </recommendedName>
    <alternativeName>
        <fullName evidence="15">Peptidase M</fullName>
    </alternativeName>
</protein>
<dbReference type="PANTHER" id="PTHR45777:SF2">
    <property type="entry name" value="METHIONINE AMINOPEPTIDASE 2"/>
    <property type="match status" value="1"/>
</dbReference>
<dbReference type="FunFam" id="1.10.560.10:FF:000058">
    <property type="entry name" value="T-complex protein 1 subunit zeta"/>
    <property type="match status" value="1"/>
</dbReference>
<dbReference type="GO" id="GO:0006508">
    <property type="term" value="P:proteolysis"/>
    <property type="evidence" value="ECO:0007669"/>
    <property type="project" value="UniProtKB-KW"/>
</dbReference>
<dbReference type="Gene3D" id="3.50.7.10">
    <property type="entry name" value="GroEL"/>
    <property type="match status" value="1"/>
</dbReference>
<evidence type="ECO:0000256" key="10">
    <source>
        <dbReference type="ARBA" id="ARBA00022723"/>
    </source>
</evidence>
<dbReference type="InterPro" id="IPR002468">
    <property type="entry name" value="Pept_M24A_MAP2"/>
</dbReference>
<dbReference type="InterPro" id="IPR012722">
    <property type="entry name" value="Chap_CCT_zeta"/>
</dbReference>
<evidence type="ECO:0000256" key="6">
    <source>
        <dbReference type="ARBA" id="ARBA00008020"/>
    </source>
</evidence>
<dbReference type="PROSITE" id="PS01202">
    <property type="entry name" value="MAP_2"/>
    <property type="match status" value="1"/>
</dbReference>
<feature type="binding site" evidence="15">
    <location>
        <position position="247"/>
    </location>
    <ligand>
        <name>a divalent metal cation</name>
        <dbReference type="ChEBI" id="CHEBI:60240"/>
        <label>2</label>
        <note>catalytic</note>
    </ligand>
</feature>
<feature type="binding site" evidence="15">
    <location>
        <position position="316"/>
    </location>
    <ligand>
        <name>a divalent metal cation</name>
        <dbReference type="ChEBI" id="CHEBI:60240"/>
        <label>2</label>
        <note>catalytic</note>
    </ligand>
</feature>
<dbReference type="InterPro" id="IPR036388">
    <property type="entry name" value="WH-like_DNA-bd_sf"/>
</dbReference>
<dbReference type="Gene3D" id="1.10.560.10">
    <property type="entry name" value="GroEL-like equatorial domain"/>
    <property type="match status" value="1"/>
</dbReference>
<name>A0A1I8FXI6_9PLAT</name>
<comment type="cofactor">
    <cofactor evidence="4">
        <name>Fe(2+)</name>
        <dbReference type="ChEBI" id="CHEBI:29033"/>
    </cofactor>
</comment>
<dbReference type="PANTHER" id="PTHR45777">
    <property type="entry name" value="METHIONINE AMINOPEPTIDASE 2"/>
    <property type="match status" value="1"/>
</dbReference>
<evidence type="ECO:0000259" key="18">
    <source>
        <dbReference type="Pfam" id="PF00557"/>
    </source>
</evidence>
<dbReference type="FunFam" id="3.50.7.10:FF:000004">
    <property type="entry name" value="T-complex protein 1 subunit zeta"/>
    <property type="match status" value="1"/>
</dbReference>
<dbReference type="SUPFAM" id="SSF55920">
    <property type="entry name" value="Creatinase/aminopeptidase"/>
    <property type="match status" value="1"/>
</dbReference>
<dbReference type="GO" id="GO:0051082">
    <property type="term" value="F:unfolded protein binding"/>
    <property type="evidence" value="ECO:0007669"/>
    <property type="project" value="InterPro"/>
</dbReference>
<dbReference type="EC" id="3.4.11.18" evidence="15"/>
<evidence type="ECO:0000256" key="11">
    <source>
        <dbReference type="ARBA" id="ARBA00022741"/>
    </source>
</evidence>
<dbReference type="PRINTS" id="PR00304">
    <property type="entry name" value="TCOMPLEXTCP1"/>
</dbReference>
<comment type="catalytic activity">
    <reaction evidence="1 15">
        <text>Release of N-terminal amino acids, preferentially methionine, from peptides and arylamides.</text>
        <dbReference type="EC" id="3.4.11.18"/>
    </reaction>
</comment>
<evidence type="ECO:0000256" key="8">
    <source>
        <dbReference type="ARBA" id="ARBA00022490"/>
    </source>
</evidence>
<keyword evidence="14 16" id="KW-0143">Chaperone</keyword>
<dbReference type="HAMAP" id="MF_03175">
    <property type="entry name" value="MetAP_2_euk"/>
    <property type="match status" value="1"/>
</dbReference>
<evidence type="ECO:0000256" key="13">
    <source>
        <dbReference type="ARBA" id="ARBA00022840"/>
    </source>
</evidence>
<keyword evidence="13 16" id="KW-0067">ATP-binding</keyword>
<evidence type="ECO:0000256" key="7">
    <source>
        <dbReference type="ARBA" id="ARBA00022438"/>
    </source>
</evidence>
<comment type="subcellular location">
    <subcellularLocation>
        <location evidence="5 15">Cytoplasm</location>
    </subcellularLocation>
</comment>
<dbReference type="NCBIfam" id="TIGR00501">
    <property type="entry name" value="met_pdase_II"/>
    <property type="match status" value="1"/>
</dbReference>
<dbReference type="InterPro" id="IPR050247">
    <property type="entry name" value="Met_Aminopeptidase_Type2"/>
</dbReference>
<dbReference type="FunFam" id="1.10.560.10:FF:000038">
    <property type="entry name" value="Chaperonin containing TCP1 subunit 6B"/>
    <property type="match status" value="1"/>
</dbReference>
<dbReference type="InterPro" id="IPR036005">
    <property type="entry name" value="Creatinase/aminopeptidase-like"/>
</dbReference>
<keyword evidence="11 16" id="KW-0547">Nucleotide-binding</keyword>
<comment type="cofactor">
    <cofactor evidence="2">
        <name>Mn(2+)</name>
        <dbReference type="ChEBI" id="CHEBI:29035"/>
    </cofactor>
</comment>
<dbReference type="AlphaFoldDB" id="A0A1I8FXI6"/>